<reference evidence="2 3" key="1">
    <citation type="submission" date="2018-06" db="EMBL/GenBank/DDBJ databases">
        <title>Extensive metabolic versatility and redundancy in microbially diverse, dynamic hydrothermal sediments.</title>
        <authorList>
            <person name="Dombrowski N."/>
            <person name="Teske A."/>
            <person name="Baker B.J."/>
        </authorList>
    </citation>
    <scope>NUCLEOTIDE SEQUENCE [LARGE SCALE GENOMIC DNA]</scope>
    <source>
        <strain evidence="2">B10_G13</strain>
    </source>
</reference>
<name>A0A660SAT0_UNCT6</name>
<proteinExistence type="predicted"/>
<dbReference type="EMBL" id="QNBD01000322">
    <property type="protein sequence ID" value="RKX67787.1"/>
    <property type="molecule type" value="Genomic_DNA"/>
</dbReference>
<dbReference type="Gene3D" id="3.40.50.920">
    <property type="match status" value="1"/>
</dbReference>
<dbReference type="InterPro" id="IPR033412">
    <property type="entry name" value="PFOR_II"/>
</dbReference>
<evidence type="ECO:0000313" key="3">
    <source>
        <dbReference type="Proteomes" id="UP000271125"/>
    </source>
</evidence>
<organism evidence="2 3">
    <name type="scientific">candidate division TA06 bacterium</name>
    <dbReference type="NCBI Taxonomy" id="2250710"/>
    <lineage>
        <taxon>Bacteria</taxon>
        <taxon>Bacteria division TA06</taxon>
    </lineage>
</organism>
<dbReference type="PANTHER" id="PTHR43088">
    <property type="entry name" value="SUBUNIT OF PYRUVATE:FLAVODOXIN OXIDOREDUCTASE-RELATED"/>
    <property type="match status" value="1"/>
</dbReference>
<dbReference type="AlphaFoldDB" id="A0A660SAT0"/>
<dbReference type="Proteomes" id="UP000271125">
    <property type="component" value="Unassembled WGS sequence"/>
</dbReference>
<evidence type="ECO:0000259" key="1">
    <source>
        <dbReference type="Pfam" id="PF17147"/>
    </source>
</evidence>
<sequence>MEARKAGKKVSLFRPIILWPFPDKELKEILRGIERIVVPEISWGQISEEIKKLVNDNIEIVKINHVDGTMITPEEIIEKVL</sequence>
<accession>A0A660SAT0</accession>
<gene>
    <name evidence="2" type="ORF">DRP43_06270</name>
</gene>
<comment type="caution">
    <text evidence="2">The sequence shown here is derived from an EMBL/GenBank/DDBJ whole genome shotgun (WGS) entry which is preliminary data.</text>
</comment>
<dbReference type="InterPro" id="IPR052368">
    <property type="entry name" value="2-oxoacid_oxidoreductase"/>
</dbReference>
<dbReference type="InterPro" id="IPR009014">
    <property type="entry name" value="Transketo_C/PFOR_II"/>
</dbReference>
<protein>
    <recommendedName>
        <fullName evidence="1">Pyruvate:ferredoxin oxidoreductase core domain-containing protein</fullName>
    </recommendedName>
</protein>
<dbReference type="SUPFAM" id="SSF52922">
    <property type="entry name" value="TK C-terminal domain-like"/>
    <property type="match status" value="1"/>
</dbReference>
<dbReference type="Pfam" id="PF17147">
    <property type="entry name" value="PFOR_II"/>
    <property type="match status" value="1"/>
</dbReference>
<dbReference type="PANTHER" id="PTHR43088:SF1">
    <property type="entry name" value="SUBUNIT OF PYRUVATE:FLAVODOXIN OXIDOREDUCTASE"/>
    <property type="match status" value="1"/>
</dbReference>
<evidence type="ECO:0000313" key="2">
    <source>
        <dbReference type="EMBL" id="RKX67787.1"/>
    </source>
</evidence>
<feature type="domain" description="Pyruvate:ferredoxin oxidoreductase core" evidence="1">
    <location>
        <begin position="2"/>
        <end position="76"/>
    </location>
</feature>